<keyword evidence="4" id="KW-1185">Reference proteome</keyword>
<protein>
    <submittedName>
        <fullName evidence="3">Thioredoxin</fullName>
    </submittedName>
</protein>
<sequence>MLRKGTVVAAAVVMLLGGAALPAFGASPAASQAAAPAPAADPTVIDVTSENYQQVMEMSKEKPVVLDFTAEWCQWCQKQKPYLQRYHDEDDGSWIWARVDVDRNPDLQRQWGVRGIPALLNIQNGEEAGSRLVGFDGPESLRRWLSNL</sequence>
<reference evidence="3 4" key="1">
    <citation type="submission" date="2018-07" db="EMBL/GenBank/DDBJ databases">
        <title>Draft genome of the type strain Streptomyces armeniacus ATCC 15676.</title>
        <authorList>
            <person name="Labana P."/>
            <person name="Gosse J.T."/>
            <person name="Boddy C.N."/>
        </authorList>
    </citation>
    <scope>NUCLEOTIDE SEQUENCE [LARGE SCALE GENOMIC DNA]</scope>
    <source>
        <strain evidence="3 4">ATCC 15676</strain>
    </source>
</reference>
<feature type="signal peptide" evidence="1">
    <location>
        <begin position="1"/>
        <end position="25"/>
    </location>
</feature>
<evidence type="ECO:0000313" key="3">
    <source>
        <dbReference type="EMBL" id="AXK33861.1"/>
    </source>
</evidence>
<dbReference type="PROSITE" id="PS51352">
    <property type="entry name" value="THIOREDOXIN_2"/>
    <property type="match status" value="1"/>
</dbReference>
<evidence type="ECO:0000259" key="2">
    <source>
        <dbReference type="PROSITE" id="PS51352"/>
    </source>
</evidence>
<dbReference type="EMBL" id="CP031320">
    <property type="protein sequence ID" value="AXK33861.1"/>
    <property type="molecule type" value="Genomic_DNA"/>
</dbReference>
<organism evidence="3 4">
    <name type="scientific">Streptomyces armeniacus</name>
    <dbReference type="NCBI Taxonomy" id="83291"/>
    <lineage>
        <taxon>Bacteria</taxon>
        <taxon>Bacillati</taxon>
        <taxon>Actinomycetota</taxon>
        <taxon>Actinomycetes</taxon>
        <taxon>Kitasatosporales</taxon>
        <taxon>Streptomycetaceae</taxon>
        <taxon>Streptomyces</taxon>
    </lineage>
</organism>
<gene>
    <name evidence="3" type="ORF">DVA86_15520</name>
</gene>
<dbReference type="CDD" id="cd02947">
    <property type="entry name" value="TRX_family"/>
    <property type="match status" value="1"/>
</dbReference>
<dbReference type="Proteomes" id="UP000254425">
    <property type="component" value="Chromosome"/>
</dbReference>
<dbReference type="PANTHER" id="PTHR43601">
    <property type="entry name" value="THIOREDOXIN, MITOCHONDRIAL"/>
    <property type="match status" value="1"/>
</dbReference>
<dbReference type="Pfam" id="PF00085">
    <property type="entry name" value="Thioredoxin"/>
    <property type="match status" value="1"/>
</dbReference>
<dbReference type="PANTHER" id="PTHR43601:SF3">
    <property type="entry name" value="THIOREDOXIN, MITOCHONDRIAL"/>
    <property type="match status" value="1"/>
</dbReference>
<evidence type="ECO:0000313" key="4">
    <source>
        <dbReference type="Proteomes" id="UP000254425"/>
    </source>
</evidence>
<dbReference type="GO" id="GO:0045454">
    <property type="term" value="P:cell redox homeostasis"/>
    <property type="evidence" value="ECO:0007669"/>
    <property type="project" value="TreeGrafter"/>
</dbReference>
<keyword evidence="1" id="KW-0732">Signal</keyword>
<dbReference type="InterPro" id="IPR013766">
    <property type="entry name" value="Thioredoxin_domain"/>
</dbReference>
<dbReference type="Gene3D" id="3.40.30.10">
    <property type="entry name" value="Glutaredoxin"/>
    <property type="match status" value="1"/>
</dbReference>
<dbReference type="KEGG" id="sarm:DVA86_15520"/>
<name>A0A345XQE5_9ACTN</name>
<accession>A0A345XQE5</accession>
<feature type="chain" id="PRO_5016765655" evidence="1">
    <location>
        <begin position="26"/>
        <end position="148"/>
    </location>
</feature>
<dbReference type="AlphaFoldDB" id="A0A345XQE5"/>
<proteinExistence type="predicted"/>
<dbReference type="RefSeq" id="WP_208878977.1">
    <property type="nucleotide sequence ID" value="NZ_CP031320.1"/>
</dbReference>
<evidence type="ECO:0000256" key="1">
    <source>
        <dbReference type="SAM" id="SignalP"/>
    </source>
</evidence>
<dbReference type="SUPFAM" id="SSF52833">
    <property type="entry name" value="Thioredoxin-like"/>
    <property type="match status" value="1"/>
</dbReference>
<feature type="domain" description="Thioredoxin" evidence="2">
    <location>
        <begin position="15"/>
        <end position="148"/>
    </location>
</feature>
<dbReference type="InterPro" id="IPR036249">
    <property type="entry name" value="Thioredoxin-like_sf"/>
</dbReference>